<evidence type="ECO:0000256" key="6">
    <source>
        <dbReference type="ARBA" id="ARBA00022989"/>
    </source>
</evidence>
<dbReference type="AlphaFoldDB" id="A0A1W0X741"/>
<evidence type="ECO:0000259" key="12">
    <source>
        <dbReference type="PROSITE" id="PS50125"/>
    </source>
</evidence>
<dbReference type="InterPro" id="IPR028082">
    <property type="entry name" value="Peripla_BP_I"/>
</dbReference>
<comment type="subcellular location">
    <subcellularLocation>
        <location evidence="2">Membrane</location>
        <topology evidence="2">Single-pass membrane protein</topology>
    </subcellularLocation>
</comment>
<dbReference type="InterPro" id="IPR001245">
    <property type="entry name" value="Ser-Thr/Tyr_kinase_cat_dom"/>
</dbReference>
<dbReference type="PROSITE" id="PS50125">
    <property type="entry name" value="GUANYLATE_CYCLASE_2"/>
    <property type="match status" value="1"/>
</dbReference>
<dbReference type="Pfam" id="PF00211">
    <property type="entry name" value="Guanylate_cyc"/>
    <property type="match status" value="1"/>
</dbReference>
<dbReference type="GO" id="GO:0005524">
    <property type="term" value="F:ATP binding"/>
    <property type="evidence" value="ECO:0007669"/>
    <property type="project" value="InterPro"/>
</dbReference>
<dbReference type="GO" id="GO:0004383">
    <property type="term" value="F:guanylate cyclase activity"/>
    <property type="evidence" value="ECO:0007669"/>
    <property type="project" value="UniProtKB-EC"/>
</dbReference>
<evidence type="ECO:0000313" key="13">
    <source>
        <dbReference type="EMBL" id="OQV23376.1"/>
    </source>
</evidence>
<evidence type="ECO:0000256" key="3">
    <source>
        <dbReference type="ARBA" id="ARBA00012202"/>
    </source>
</evidence>
<evidence type="ECO:0000256" key="5">
    <source>
        <dbReference type="ARBA" id="ARBA00022741"/>
    </source>
</evidence>
<keyword evidence="6" id="KW-1133">Transmembrane helix</keyword>
<name>A0A1W0X741_HYPEX</name>
<dbReference type="GO" id="GO:0007168">
    <property type="term" value="P:receptor guanylyl cyclase signaling pathway"/>
    <property type="evidence" value="ECO:0007669"/>
    <property type="project" value="TreeGrafter"/>
</dbReference>
<keyword evidence="14" id="KW-1185">Reference proteome</keyword>
<keyword evidence="9" id="KW-0456">Lyase</keyword>
<dbReference type="Gene3D" id="6.10.250.780">
    <property type="match status" value="1"/>
</dbReference>
<dbReference type="Proteomes" id="UP000192578">
    <property type="component" value="Unassembled WGS sequence"/>
</dbReference>
<dbReference type="InterPro" id="IPR050401">
    <property type="entry name" value="Cyclic_nucleotide_synthase"/>
</dbReference>
<dbReference type="Gene3D" id="1.10.510.10">
    <property type="entry name" value="Transferase(Phosphotransferase) domain 1"/>
    <property type="match status" value="1"/>
</dbReference>
<evidence type="ECO:0000256" key="9">
    <source>
        <dbReference type="ARBA" id="ARBA00023239"/>
    </source>
</evidence>
<comment type="catalytic activity">
    <reaction evidence="1">
        <text>GTP = 3',5'-cyclic GMP + diphosphate</text>
        <dbReference type="Rhea" id="RHEA:13665"/>
        <dbReference type="ChEBI" id="CHEBI:33019"/>
        <dbReference type="ChEBI" id="CHEBI:37565"/>
        <dbReference type="ChEBI" id="CHEBI:57746"/>
        <dbReference type="EC" id="4.6.1.2"/>
    </reaction>
</comment>
<evidence type="ECO:0000256" key="4">
    <source>
        <dbReference type="ARBA" id="ARBA00022692"/>
    </source>
</evidence>
<evidence type="ECO:0000313" key="14">
    <source>
        <dbReference type="Proteomes" id="UP000192578"/>
    </source>
</evidence>
<dbReference type="GO" id="GO:0005886">
    <property type="term" value="C:plasma membrane"/>
    <property type="evidence" value="ECO:0007669"/>
    <property type="project" value="TreeGrafter"/>
</dbReference>
<keyword evidence="4" id="KW-0812">Transmembrane</keyword>
<organism evidence="13 14">
    <name type="scientific">Hypsibius exemplaris</name>
    <name type="common">Freshwater tardigrade</name>
    <dbReference type="NCBI Taxonomy" id="2072580"/>
    <lineage>
        <taxon>Eukaryota</taxon>
        <taxon>Metazoa</taxon>
        <taxon>Ecdysozoa</taxon>
        <taxon>Tardigrada</taxon>
        <taxon>Eutardigrada</taxon>
        <taxon>Parachela</taxon>
        <taxon>Hypsibioidea</taxon>
        <taxon>Hypsibiidae</taxon>
        <taxon>Hypsibius</taxon>
    </lineage>
</organism>
<dbReference type="InterPro" id="IPR029787">
    <property type="entry name" value="Nucleotide_cyclase"/>
</dbReference>
<dbReference type="EMBL" id="MTYJ01000012">
    <property type="protein sequence ID" value="OQV23376.1"/>
    <property type="molecule type" value="Genomic_DNA"/>
</dbReference>
<evidence type="ECO:0000256" key="1">
    <source>
        <dbReference type="ARBA" id="ARBA00001436"/>
    </source>
</evidence>
<dbReference type="SUPFAM" id="SSF56112">
    <property type="entry name" value="Protein kinase-like (PK-like)"/>
    <property type="match status" value="1"/>
</dbReference>
<dbReference type="GO" id="GO:0001653">
    <property type="term" value="F:peptide receptor activity"/>
    <property type="evidence" value="ECO:0007669"/>
    <property type="project" value="TreeGrafter"/>
</dbReference>
<dbReference type="EC" id="4.6.1.2" evidence="3"/>
<dbReference type="CDD" id="cd07302">
    <property type="entry name" value="CHD"/>
    <property type="match status" value="1"/>
</dbReference>
<dbReference type="GO" id="GO:0004016">
    <property type="term" value="F:adenylate cyclase activity"/>
    <property type="evidence" value="ECO:0007669"/>
    <property type="project" value="TreeGrafter"/>
</dbReference>
<dbReference type="PROSITE" id="PS50011">
    <property type="entry name" value="PROTEIN_KINASE_DOM"/>
    <property type="match status" value="1"/>
</dbReference>
<evidence type="ECO:0000256" key="2">
    <source>
        <dbReference type="ARBA" id="ARBA00004167"/>
    </source>
</evidence>
<dbReference type="Gene3D" id="3.30.70.1230">
    <property type="entry name" value="Nucleotide cyclase"/>
    <property type="match status" value="1"/>
</dbReference>
<accession>A0A1W0X741</accession>
<evidence type="ECO:0000256" key="10">
    <source>
        <dbReference type="ARBA" id="ARBA00023293"/>
    </source>
</evidence>
<keyword evidence="8" id="KW-0325">Glycoprotein</keyword>
<dbReference type="Gene3D" id="3.40.50.2300">
    <property type="match status" value="1"/>
</dbReference>
<dbReference type="OrthoDB" id="1890790at2759"/>
<evidence type="ECO:0000259" key="11">
    <source>
        <dbReference type="PROSITE" id="PS50011"/>
    </source>
</evidence>
<dbReference type="InterPro" id="IPR000719">
    <property type="entry name" value="Prot_kinase_dom"/>
</dbReference>
<dbReference type="SUPFAM" id="SSF53822">
    <property type="entry name" value="Periplasmic binding protein-like I"/>
    <property type="match status" value="1"/>
</dbReference>
<dbReference type="PANTHER" id="PTHR11920:SF335">
    <property type="entry name" value="GUANYLATE CYCLASE"/>
    <property type="match status" value="1"/>
</dbReference>
<keyword evidence="7" id="KW-0472">Membrane</keyword>
<dbReference type="InterPro" id="IPR011009">
    <property type="entry name" value="Kinase-like_dom_sf"/>
</dbReference>
<sequence length="636" mass="71281">MACSSVSKASILIISYFCLTIYHDLIMAVPFEIQARPPLKNDSGIILNVCIVLEKDSFYVSSYSKVAAAVDLAVTNANRFILPRNTQLQTKYQSAGQSCTQITHDVVKNVLRLLRNGTTCDAFVGPGCATTAVGLYGIADKYNVPIFGCPAAGAGSLALNGDDSYSFFTLTSGNILKYFQTSNAQLFWNSKEMSFVGKDLTEKRREQLLGEAKNRSRVIILLTHARSVRQFLVFIAMELYSLDYWGRIKYNNGDANDDLDPVVMSFYEAIMLYAQEVAAMFRAGLDFRNGAKLTKRYLGTEYNDVSVSPLRIGTNEERDCDFDVKLFNRTSGKFELKEASHANLQRFIGIALTPQGICHLVKDIVFGMNFLHTSPILSHGNSSSLTCLIDMRFTLKISDFGLPFFRNPLDILPYQKSDKNSNNERWLARLLWRAPELLRQGQLPQGTQKGDVYSFSIILQQIILESDPFEIPADDQIGQDNEDILDERWHSNGSATRSSACLLIRALRSDGHMLGGRPRSSTDLSQDQINLKRILGKTGDNIVDVLLQRMEQYTVDLELKVDEKTQQFMEEKERSEQLLGQLLPNDIVGFTTIASGISAMEVVGLLNSLYTLFDSIMDKFDVYKVETIGDAYMVKL</sequence>
<dbReference type="GO" id="GO:0004672">
    <property type="term" value="F:protein kinase activity"/>
    <property type="evidence" value="ECO:0007669"/>
    <property type="project" value="InterPro"/>
</dbReference>
<reference evidence="14" key="1">
    <citation type="submission" date="2017-01" db="EMBL/GenBank/DDBJ databases">
        <title>Comparative genomics of anhydrobiosis in the tardigrade Hypsibius dujardini.</title>
        <authorList>
            <person name="Yoshida Y."/>
            <person name="Koutsovoulos G."/>
            <person name="Laetsch D."/>
            <person name="Stevens L."/>
            <person name="Kumar S."/>
            <person name="Horikawa D."/>
            <person name="Ishino K."/>
            <person name="Komine S."/>
            <person name="Tomita M."/>
            <person name="Blaxter M."/>
            <person name="Arakawa K."/>
        </authorList>
    </citation>
    <scope>NUCLEOTIDE SEQUENCE [LARGE SCALE GENOMIC DNA]</scope>
    <source>
        <strain evidence="14">Z151</strain>
    </source>
</reference>
<dbReference type="InterPro" id="IPR001054">
    <property type="entry name" value="A/G_cyclase"/>
</dbReference>
<keyword evidence="10" id="KW-0141">cGMP biosynthesis</keyword>
<evidence type="ECO:0000256" key="8">
    <source>
        <dbReference type="ARBA" id="ARBA00023180"/>
    </source>
</evidence>
<keyword evidence="5" id="KW-0547">Nucleotide-binding</keyword>
<gene>
    <name evidence="13" type="ORF">BV898_02822</name>
</gene>
<feature type="domain" description="Protein kinase" evidence="11">
    <location>
        <begin position="164"/>
        <end position="569"/>
    </location>
</feature>
<proteinExistence type="predicted"/>
<comment type="caution">
    <text evidence="13">The sequence shown here is derived from an EMBL/GenBank/DDBJ whole genome shotgun (WGS) entry which is preliminary data.</text>
</comment>
<keyword evidence="13" id="KW-0675">Receptor</keyword>
<feature type="domain" description="Guanylate cyclase" evidence="12">
    <location>
        <begin position="581"/>
        <end position="636"/>
    </location>
</feature>
<protein>
    <recommendedName>
        <fullName evidence="3">guanylate cyclase</fullName>
        <ecNumber evidence="3">4.6.1.2</ecNumber>
    </recommendedName>
</protein>
<dbReference type="PANTHER" id="PTHR11920">
    <property type="entry name" value="GUANYLYL CYCLASE"/>
    <property type="match status" value="1"/>
</dbReference>
<dbReference type="GO" id="GO:0035556">
    <property type="term" value="P:intracellular signal transduction"/>
    <property type="evidence" value="ECO:0007669"/>
    <property type="project" value="InterPro"/>
</dbReference>
<evidence type="ECO:0000256" key="7">
    <source>
        <dbReference type="ARBA" id="ARBA00023136"/>
    </source>
</evidence>
<dbReference type="SUPFAM" id="SSF55073">
    <property type="entry name" value="Nucleotide cyclase"/>
    <property type="match status" value="1"/>
</dbReference>
<dbReference type="Pfam" id="PF07714">
    <property type="entry name" value="PK_Tyr_Ser-Thr"/>
    <property type="match status" value="1"/>
</dbReference>